<dbReference type="FunFam" id="3.40.50.11890:FF:000001">
    <property type="entry name" value="Putative 2-hydroxyglutaryl-CoA dehydratase, D-component"/>
    <property type="match status" value="1"/>
</dbReference>
<proteinExistence type="inferred from homology"/>
<dbReference type="EMBL" id="FQXU01000006">
    <property type="protein sequence ID" value="SHI10910.1"/>
    <property type="molecule type" value="Genomic_DNA"/>
</dbReference>
<gene>
    <name evidence="4" type="ORF">SAMN02745941_01963</name>
</gene>
<evidence type="ECO:0000256" key="1">
    <source>
        <dbReference type="ARBA" id="ARBA00001966"/>
    </source>
</evidence>
<keyword evidence="3" id="KW-0408">Iron</keyword>
<dbReference type="AlphaFoldDB" id="A0A1M5YFU0"/>
<reference evidence="4 5" key="1">
    <citation type="submission" date="2016-11" db="EMBL/GenBank/DDBJ databases">
        <authorList>
            <person name="Jaros S."/>
            <person name="Januszkiewicz K."/>
            <person name="Wedrychowicz H."/>
        </authorList>
    </citation>
    <scope>NUCLEOTIDE SEQUENCE [LARGE SCALE GENOMIC DNA]</scope>
    <source>
        <strain evidence="4 5">DSM 6191</strain>
    </source>
</reference>
<dbReference type="Gene3D" id="1.20.1270.370">
    <property type="match status" value="1"/>
</dbReference>
<name>A0A1M5YFU0_9CLOT</name>
<evidence type="ECO:0000313" key="5">
    <source>
        <dbReference type="Proteomes" id="UP000184241"/>
    </source>
</evidence>
<dbReference type="InterPro" id="IPR047678">
    <property type="entry name" value="YjiM-like"/>
</dbReference>
<comment type="similarity">
    <text evidence="2">Belongs to the FldB/FldC dehydratase alpha/beta subunit family.</text>
</comment>
<keyword evidence="3" id="KW-0411">Iron-sulfur</keyword>
<evidence type="ECO:0000256" key="3">
    <source>
        <dbReference type="ARBA" id="ARBA00023014"/>
    </source>
</evidence>
<dbReference type="PANTHER" id="PTHR30548">
    <property type="entry name" value="2-HYDROXYGLUTARYL-COA DEHYDRATASE, D-COMPONENT-RELATED"/>
    <property type="match status" value="1"/>
</dbReference>
<dbReference type="Proteomes" id="UP000184241">
    <property type="component" value="Unassembled WGS sequence"/>
</dbReference>
<evidence type="ECO:0000313" key="4">
    <source>
        <dbReference type="EMBL" id="SHI10910.1"/>
    </source>
</evidence>
<dbReference type="Gene3D" id="3.40.50.11900">
    <property type="match status" value="1"/>
</dbReference>
<comment type="cofactor">
    <cofactor evidence="1">
        <name>[4Fe-4S] cluster</name>
        <dbReference type="ChEBI" id="CHEBI:49883"/>
    </cofactor>
</comment>
<dbReference type="Gene3D" id="3.40.50.11890">
    <property type="match status" value="1"/>
</dbReference>
<dbReference type="NCBIfam" id="NF040772">
    <property type="entry name" value="double_cubane"/>
    <property type="match status" value="1"/>
</dbReference>
<keyword evidence="3" id="KW-0479">Metal-binding</keyword>
<evidence type="ECO:0000256" key="2">
    <source>
        <dbReference type="ARBA" id="ARBA00005806"/>
    </source>
</evidence>
<protein>
    <submittedName>
        <fullName evidence="4">Benzoyl-CoA reductase/2-hydroxyglutaryl-CoA dehydratase subunit, BcrC/BadD/HgdB</fullName>
    </submittedName>
</protein>
<dbReference type="Pfam" id="PF06050">
    <property type="entry name" value="HGD-D"/>
    <property type="match status" value="1"/>
</dbReference>
<organism evidence="4 5">
    <name type="scientific">Clostridium intestinale DSM 6191</name>
    <dbReference type="NCBI Taxonomy" id="1121320"/>
    <lineage>
        <taxon>Bacteria</taxon>
        <taxon>Bacillati</taxon>
        <taxon>Bacillota</taxon>
        <taxon>Clostridia</taxon>
        <taxon>Eubacteriales</taxon>
        <taxon>Clostridiaceae</taxon>
        <taxon>Clostridium</taxon>
    </lineage>
</organism>
<dbReference type="GO" id="GO:0051536">
    <property type="term" value="F:iron-sulfur cluster binding"/>
    <property type="evidence" value="ECO:0007669"/>
    <property type="project" value="UniProtKB-KW"/>
</dbReference>
<dbReference type="RefSeq" id="WP_073019028.1">
    <property type="nucleotide sequence ID" value="NZ_FQXU01000006.1"/>
</dbReference>
<dbReference type="InterPro" id="IPR010327">
    <property type="entry name" value="FldB/FldC_alpha/beta"/>
</dbReference>
<accession>A0A1M5YFU0</accession>
<sequence>MDIKKDLPEIFEDFSEARKNGFIIAKELKEKNIPLIGTFCTYMPQEIAMAAGAAVVSLCSTSDETIGDAEMDLPRNLCPLIKSSYGFGKTDKCPYFYFSDLIVGETTCDGKKKMYEYLGEFKAVHVMQLPNTQVGEKSYELWKSEIIKLKDLLEDKLELRITEDKIKEAINLKNRERVALKEFYEIGKLTPPAISGTDILKVIYGATFKFDKEQSIEELSSLTERVKKEYAQGVRLDSRPRILITGCPIGGAAEKVVKAIEDNGGYVVAFENCTVAKANELLVDEDKDVFDALAEKYLAIGCSCMSPNENRKTLLGKMIEEYKVDGVVDVILQACHTYAVETLSIKRFTNNNYKVPYMAVETDYSQSDIGQLNTRMAAFIEML</sequence>
<dbReference type="GO" id="GO:0016836">
    <property type="term" value="F:hydro-lyase activity"/>
    <property type="evidence" value="ECO:0007669"/>
    <property type="project" value="UniProtKB-ARBA"/>
</dbReference>
<dbReference type="PANTHER" id="PTHR30548:SF6">
    <property type="entry name" value="DEHYDRATASE SUBUNIT YJIM-RELATED"/>
    <property type="match status" value="1"/>
</dbReference>